<evidence type="ECO:0000256" key="1">
    <source>
        <dbReference type="ARBA" id="ARBA00004651"/>
    </source>
</evidence>
<accession>A0A9X3PK96</accession>
<dbReference type="Proteomes" id="UP001183604">
    <property type="component" value="Unassembled WGS sequence"/>
</dbReference>
<dbReference type="EMBL" id="JAPZVQ010000011">
    <property type="protein sequence ID" value="MDA1386785.1"/>
    <property type="molecule type" value="Genomic_DNA"/>
</dbReference>
<evidence type="ECO:0000256" key="3">
    <source>
        <dbReference type="ARBA" id="ARBA00022692"/>
    </source>
</evidence>
<dbReference type="GO" id="GO:0005886">
    <property type="term" value="C:plasma membrane"/>
    <property type="evidence" value="ECO:0007669"/>
    <property type="project" value="UniProtKB-SubCell"/>
</dbReference>
<feature type="transmembrane region" description="Helical" evidence="6">
    <location>
        <begin position="54"/>
        <end position="74"/>
    </location>
</feature>
<dbReference type="InterPro" id="IPR010432">
    <property type="entry name" value="RDD"/>
</dbReference>
<feature type="domain" description="RDD" evidence="7">
    <location>
        <begin position="20"/>
        <end position="131"/>
    </location>
</feature>
<evidence type="ECO:0000313" key="10">
    <source>
        <dbReference type="Proteomes" id="UP001145799"/>
    </source>
</evidence>
<feature type="transmembrane region" description="Helical" evidence="6">
    <location>
        <begin position="22"/>
        <end position="42"/>
    </location>
</feature>
<evidence type="ECO:0000256" key="2">
    <source>
        <dbReference type="ARBA" id="ARBA00022475"/>
    </source>
</evidence>
<comment type="caution">
    <text evidence="8">The sequence shown here is derived from an EMBL/GenBank/DDBJ whole genome shotgun (WGS) entry which is preliminary data.</text>
</comment>
<keyword evidence="11" id="KW-1185">Reference proteome</keyword>
<dbReference type="InterPro" id="IPR051791">
    <property type="entry name" value="Pra-immunoreactive"/>
</dbReference>
<gene>
    <name evidence="9" type="ORF">J2S69_003943</name>
    <name evidence="8" type="ORF">O2L01_17430</name>
</gene>
<keyword evidence="5 6" id="KW-0472">Membrane</keyword>
<feature type="transmembrane region" description="Helical" evidence="6">
    <location>
        <begin position="104"/>
        <end position="122"/>
    </location>
</feature>
<name>A0A9X3PK96_9ACTN</name>
<dbReference type="AlphaFoldDB" id="A0A9X3PK96"/>
<dbReference type="Pfam" id="PF06271">
    <property type="entry name" value="RDD"/>
    <property type="match status" value="1"/>
</dbReference>
<keyword evidence="2" id="KW-1003">Cell membrane</keyword>
<sequence>MTSERGANTPETTGSGQDLATLGARFVALLVDWILCLVFSYLTVARITPDPFGVNIAVSLIFLLYYTLCMSFGSQSLGMMAMRIACVSAATGGRLGLVRSFVRALLLSLLLPALTALAHPYHRGLHDLAAGSVMLKVPPRAA</sequence>
<reference evidence="9 11" key="2">
    <citation type="submission" date="2023-07" db="EMBL/GenBank/DDBJ databases">
        <title>Sequencing the genomes of 1000 actinobacteria strains.</title>
        <authorList>
            <person name="Klenk H.-P."/>
        </authorList>
    </citation>
    <scope>NUCLEOTIDE SEQUENCE [LARGE SCALE GENOMIC DNA]</scope>
    <source>
        <strain evidence="9 11">DSM 44724</strain>
    </source>
</reference>
<comment type="subcellular location">
    <subcellularLocation>
        <location evidence="1">Cell membrane</location>
        <topology evidence="1">Multi-pass membrane protein</topology>
    </subcellularLocation>
</comment>
<evidence type="ECO:0000259" key="7">
    <source>
        <dbReference type="Pfam" id="PF06271"/>
    </source>
</evidence>
<proteinExistence type="predicted"/>
<keyword evidence="4 6" id="KW-1133">Transmembrane helix</keyword>
<reference evidence="8" key="1">
    <citation type="submission" date="2022-12" db="EMBL/GenBank/DDBJ databases">
        <title>Gycomyces niveus sp.nov., a novel actinomycete isolated from soil in Shouguang.</title>
        <authorList>
            <person name="Yang X."/>
        </authorList>
    </citation>
    <scope>NUCLEOTIDE SEQUENCE</scope>
    <source>
        <strain evidence="8">DSM 44724</strain>
    </source>
</reference>
<evidence type="ECO:0000256" key="4">
    <source>
        <dbReference type="ARBA" id="ARBA00022989"/>
    </source>
</evidence>
<evidence type="ECO:0000313" key="9">
    <source>
        <dbReference type="EMBL" id="MDR7340224.1"/>
    </source>
</evidence>
<evidence type="ECO:0000313" key="11">
    <source>
        <dbReference type="Proteomes" id="UP001183604"/>
    </source>
</evidence>
<dbReference type="PANTHER" id="PTHR36115">
    <property type="entry name" value="PROLINE-RICH ANTIGEN HOMOLOG-RELATED"/>
    <property type="match status" value="1"/>
</dbReference>
<evidence type="ECO:0000256" key="5">
    <source>
        <dbReference type="ARBA" id="ARBA00023136"/>
    </source>
</evidence>
<evidence type="ECO:0000256" key="6">
    <source>
        <dbReference type="SAM" id="Phobius"/>
    </source>
</evidence>
<organism evidence="8 10">
    <name type="scientific">Glycomyces lechevalierae</name>
    <dbReference type="NCBI Taxonomy" id="256034"/>
    <lineage>
        <taxon>Bacteria</taxon>
        <taxon>Bacillati</taxon>
        <taxon>Actinomycetota</taxon>
        <taxon>Actinomycetes</taxon>
        <taxon>Glycomycetales</taxon>
        <taxon>Glycomycetaceae</taxon>
        <taxon>Glycomyces</taxon>
    </lineage>
</organism>
<dbReference type="RefSeq" id="WP_270123266.1">
    <property type="nucleotide sequence ID" value="NZ_BAAAOM010000003.1"/>
</dbReference>
<evidence type="ECO:0000313" key="8">
    <source>
        <dbReference type="EMBL" id="MDA1386785.1"/>
    </source>
</evidence>
<protein>
    <submittedName>
        <fullName evidence="9">RDD family membrane protein YckC</fullName>
    </submittedName>
    <submittedName>
        <fullName evidence="8">RDD family protein</fullName>
    </submittedName>
</protein>
<keyword evidence="3 6" id="KW-0812">Transmembrane</keyword>
<dbReference type="EMBL" id="JAVDYD010000001">
    <property type="protein sequence ID" value="MDR7340224.1"/>
    <property type="molecule type" value="Genomic_DNA"/>
</dbReference>
<dbReference type="Proteomes" id="UP001145799">
    <property type="component" value="Unassembled WGS sequence"/>
</dbReference>